<feature type="compositionally biased region" description="Gly residues" evidence="1">
    <location>
        <begin position="428"/>
        <end position="442"/>
    </location>
</feature>
<feature type="region of interest" description="Disordered" evidence="1">
    <location>
        <begin position="401"/>
        <end position="462"/>
    </location>
</feature>
<evidence type="ECO:0000313" key="4">
    <source>
        <dbReference type="Proteomes" id="UP000286100"/>
    </source>
</evidence>
<evidence type="ECO:0000313" key="3">
    <source>
        <dbReference type="EMBL" id="RJF85753.1"/>
    </source>
</evidence>
<feature type="region of interest" description="Disordered" evidence="1">
    <location>
        <begin position="295"/>
        <end position="314"/>
    </location>
</feature>
<protein>
    <submittedName>
        <fullName evidence="3">Flagellar hook-length control protein FliK</fullName>
    </submittedName>
</protein>
<evidence type="ECO:0000256" key="1">
    <source>
        <dbReference type="SAM" id="MobiDB-lite"/>
    </source>
</evidence>
<feature type="region of interest" description="Disordered" evidence="1">
    <location>
        <begin position="113"/>
        <end position="135"/>
    </location>
</feature>
<keyword evidence="3" id="KW-0966">Cell projection</keyword>
<dbReference type="Proteomes" id="UP000286100">
    <property type="component" value="Unassembled WGS sequence"/>
</dbReference>
<evidence type="ECO:0000259" key="2">
    <source>
        <dbReference type="Pfam" id="PF02120"/>
    </source>
</evidence>
<keyword evidence="3" id="KW-0282">Flagellum</keyword>
<keyword evidence="4" id="KW-1185">Reference proteome</keyword>
<dbReference type="Gene3D" id="3.30.750.140">
    <property type="match status" value="1"/>
</dbReference>
<dbReference type="InterPro" id="IPR038610">
    <property type="entry name" value="FliK-like_C_sf"/>
</dbReference>
<dbReference type="InterPro" id="IPR021136">
    <property type="entry name" value="Flagellar_hook_control-like_C"/>
</dbReference>
<dbReference type="CDD" id="cd17470">
    <property type="entry name" value="T3SS_Flik_C"/>
    <property type="match status" value="1"/>
</dbReference>
<comment type="caution">
    <text evidence="3">The sequence shown here is derived from an EMBL/GenBank/DDBJ whole genome shotgun (WGS) entry which is preliminary data.</text>
</comment>
<organism evidence="3 4">
    <name type="scientific">Sphingomonas cavernae</name>
    <dbReference type="NCBI Taxonomy" id="2320861"/>
    <lineage>
        <taxon>Bacteria</taxon>
        <taxon>Pseudomonadati</taxon>
        <taxon>Pseudomonadota</taxon>
        <taxon>Alphaproteobacteria</taxon>
        <taxon>Sphingomonadales</taxon>
        <taxon>Sphingomonadaceae</taxon>
        <taxon>Sphingomonas</taxon>
    </lineage>
</organism>
<gene>
    <name evidence="3" type="ORF">D3876_17880</name>
</gene>
<dbReference type="AlphaFoldDB" id="A0A418W6T3"/>
<dbReference type="EMBL" id="QYUM01000004">
    <property type="protein sequence ID" value="RJF85753.1"/>
    <property type="molecule type" value="Genomic_DNA"/>
</dbReference>
<feature type="region of interest" description="Disordered" evidence="1">
    <location>
        <begin position="75"/>
        <end position="100"/>
    </location>
</feature>
<dbReference type="RefSeq" id="WP_119764807.1">
    <property type="nucleotide sequence ID" value="NZ_QYUM01000004.1"/>
</dbReference>
<sequence>MNISMIPTIAAPARASDALPGAALPGFGDLLQGAAAGIVTMTTATAADARVALAQPQLAPGMAIAADAHDATAPATGDIASLPDAMGTAGQPEAAEMATQSELQIEAENDVADGASEHGGEQGSTLSRETEANAKPVSLEQRHALPAPEQQTATLPSQSAAAERLALAALPETAAPAFEDVAPEESEALAAPDNTNIDLPVPTLPEAARPAQSGSDAIMPISTPIVPSLSIAPDTTSNAAARDIALADNAAAQKAEPAATGGGAGTAAADTAKPMTGDGASEALPSQLFSQALATPAPRPAGQPYPAAASHMPHQPVVAAQPGQIGRDMGVEIARHVAAGKEEVLIRLDPAEMGRIDVRLSFDREGSLRAVMAADSPAALDMLRREAGDLSRALNDAGVRADPQSFRFDSRGGDAGQAWQRGQQGSDTRGGQGGATHNGGEGAADEPVYQSLRSSGRVDLMA</sequence>
<feature type="domain" description="Flagellar hook-length control protein-like C-terminal" evidence="2">
    <location>
        <begin position="334"/>
        <end position="410"/>
    </location>
</feature>
<dbReference type="Pfam" id="PF02120">
    <property type="entry name" value="Flg_hook"/>
    <property type="match status" value="1"/>
</dbReference>
<keyword evidence="3" id="KW-0969">Cilium</keyword>
<proteinExistence type="predicted"/>
<reference evidence="3 4" key="1">
    <citation type="submission" date="2018-09" db="EMBL/GenBank/DDBJ databases">
        <authorList>
            <person name="Zhu H."/>
        </authorList>
    </citation>
    <scope>NUCLEOTIDE SEQUENCE [LARGE SCALE GENOMIC DNA]</scope>
    <source>
        <strain evidence="3 4">K2R01-6</strain>
    </source>
</reference>
<feature type="region of interest" description="Disordered" evidence="1">
    <location>
        <begin position="256"/>
        <end position="282"/>
    </location>
</feature>
<name>A0A418W6T3_9SPHN</name>
<accession>A0A418W6T3</accession>
<dbReference type="OrthoDB" id="7203912at2"/>